<accession>A0A4R1GAF8</accession>
<evidence type="ECO:0000256" key="4">
    <source>
        <dbReference type="ARBA" id="ARBA00022475"/>
    </source>
</evidence>
<dbReference type="EMBL" id="SMFU01000012">
    <property type="protein sequence ID" value="TCK03691.1"/>
    <property type="molecule type" value="Genomic_DNA"/>
</dbReference>
<dbReference type="Gene3D" id="1.10.287.470">
    <property type="entry name" value="Helix hairpin bin"/>
    <property type="match status" value="1"/>
</dbReference>
<feature type="transmembrane region" description="Helical" evidence="10">
    <location>
        <begin position="25"/>
        <end position="45"/>
    </location>
</feature>
<evidence type="ECO:0000256" key="3">
    <source>
        <dbReference type="ARBA" id="ARBA00022448"/>
    </source>
</evidence>
<feature type="coiled-coil region" evidence="9">
    <location>
        <begin position="163"/>
        <end position="190"/>
    </location>
</feature>
<dbReference type="SUPFAM" id="SSF56954">
    <property type="entry name" value="Outer membrane efflux proteins (OEP)"/>
    <property type="match status" value="1"/>
</dbReference>
<evidence type="ECO:0000256" key="6">
    <source>
        <dbReference type="ARBA" id="ARBA00022692"/>
    </source>
</evidence>
<dbReference type="Pfam" id="PF25885">
    <property type="entry name" value="HH_EMRA"/>
    <property type="match status" value="1"/>
</dbReference>
<evidence type="ECO:0000256" key="10">
    <source>
        <dbReference type="SAM" id="Phobius"/>
    </source>
</evidence>
<dbReference type="OrthoDB" id="9800613at2"/>
<evidence type="ECO:0000259" key="11">
    <source>
        <dbReference type="Pfam" id="PF25885"/>
    </source>
</evidence>
<name>A0A4R1GAF8_9GAMM</name>
<evidence type="ECO:0000259" key="12">
    <source>
        <dbReference type="Pfam" id="PF25963"/>
    </source>
</evidence>
<dbReference type="RefSeq" id="WP_132296635.1">
    <property type="nucleotide sequence ID" value="NZ_SMFU01000012.1"/>
</dbReference>
<comment type="similarity">
    <text evidence="2">Belongs to the membrane fusion protein (MFP) (TC 8.A.1) family.</text>
</comment>
<keyword evidence="9" id="KW-0175">Coiled coil</keyword>
<dbReference type="Proteomes" id="UP000294546">
    <property type="component" value="Unassembled WGS sequence"/>
</dbReference>
<dbReference type="SUPFAM" id="SSF111369">
    <property type="entry name" value="HlyD-like secretion proteins"/>
    <property type="match status" value="2"/>
</dbReference>
<evidence type="ECO:0000256" key="9">
    <source>
        <dbReference type="SAM" id="Coils"/>
    </source>
</evidence>
<organism evidence="13 14">
    <name type="scientific">Marinobacterium mangrovicola</name>
    <dbReference type="NCBI Taxonomy" id="1476959"/>
    <lineage>
        <taxon>Bacteria</taxon>
        <taxon>Pseudomonadati</taxon>
        <taxon>Pseudomonadota</taxon>
        <taxon>Gammaproteobacteria</taxon>
        <taxon>Oceanospirillales</taxon>
        <taxon>Oceanospirillaceae</taxon>
        <taxon>Marinobacterium</taxon>
    </lineage>
</organism>
<dbReference type="Gene3D" id="2.40.50.100">
    <property type="match status" value="1"/>
</dbReference>
<keyword evidence="3" id="KW-0813">Transport</keyword>
<gene>
    <name evidence="13" type="ORF">CLV83_3965</name>
</gene>
<keyword evidence="14" id="KW-1185">Reference proteome</keyword>
<dbReference type="PANTHER" id="PTHR30386:SF19">
    <property type="entry name" value="MULTIDRUG EXPORT PROTEIN EMRA-RELATED"/>
    <property type="match status" value="1"/>
</dbReference>
<dbReference type="InterPro" id="IPR058634">
    <property type="entry name" value="AaeA-lik-b-barrel"/>
</dbReference>
<keyword evidence="7 10" id="KW-1133">Transmembrane helix</keyword>
<protein>
    <submittedName>
        <fullName evidence="13">Membrane fusion protein (Multidrug efflux system)</fullName>
    </submittedName>
</protein>
<dbReference type="InterPro" id="IPR050739">
    <property type="entry name" value="MFP"/>
</dbReference>
<proteinExistence type="inferred from homology"/>
<dbReference type="GO" id="GO:0005886">
    <property type="term" value="C:plasma membrane"/>
    <property type="evidence" value="ECO:0007669"/>
    <property type="project" value="UniProtKB-SubCell"/>
</dbReference>
<dbReference type="Pfam" id="PF25963">
    <property type="entry name" value="Beta-barrel_AAEA"/>
    <property type="match status" value="1"/>
</dbReference>
<evidence type="ECO:0000313" key="14">
    <source>
        <dbReference type="Proteomes" id="UP000294546"/>
    </source>
</evidence>
<evidence type="ECO:0000256" key="2">
    <source>
        <dbReference type="ARBA" id="ARBA00009477"/>
    </source>
</evidence>
<dbReference type="FunFam" id="2.40.30.170:FF:000003">
    <property type="entry name" value="Multidrug resistance protein A"/>
    <property type="match status" value="1"/>
</dbReference>
<comment type="subcellular location">
    <subcellularLocation>
        <location evidence="1">Cell inner membrane</location>
        <topology evidence="1">Single-pass membrane protein</topology>
        <orientation evidence="1">Periplasmic side</orientation>
    </subcellularLocation>
</comment>
<feature type="domain" description="p-hydroxybenzoic acid efflux pump subunit AaeA-like beta-barrel" evidence="12">
    <location>
        <begin position="256"/>
        <end position="346"/>
    </location>
</feature>
<comment type="caution">
    <text evidence="13">The sequence shown here is derived from an EMBL/GenBank/DDBJ whole genome shotgun (WGS) entry which is preliminary data.</text>
</comment>
<dbReference type="Gene3D" id="2.40.30.170">
    <property type="match status" value="1"/>
</dbReference>
<dbReference type="InterPro" id="IPR058633">
    <property type="entry name" value="EmrA/FarA_HH"/>
</dbReference>
<dbReference type="GO" id="GO:0046677">
    <property type="term" value="P:response to antibiotic"/>
    <property type="evidence" value="ECO:0007669"/>
    <property type="project" value="UniProtKB-ARBA"/>
</dbReference>
<keyword evidence="6 10" id="KW-0812">Transmembrane</keyword>
<evidence type="ECO:0000256" key="5">
    <source>
        <dbReference type="ARBA" id="ARBA00022519"/>
    </source>
</evidence>
<evidence type="ECO:0000256" key="7">
    <source>
        <dbReference type="ARBA" id="ARBA00022989"/>
    </source>
</evidence>
<evidence type="ECO:0000313" key="13">
    <source>
        <dbReference type="EMBL" id="TCK03691.1"/>
    </source>
</evidence>
<dbReference type="AlphaFoldDB" id="A0A4R1GAF8"/>
<evidence type="ECO:0000256" key="1">
    <source>
        <dbReference type="ARBA" id="ARBA00004383"/>
    </source>
</evidence>
<dbReference type="GO" id="GO:1990961">
    <property type="term" value="P:xenobiotic detoxification by transmembrane export across the plasma membrane"/>
    <property type="evidence" value="ECO:0007669"/>
    <property type="project" value="UniProtKB-ARBA"/>
</dbReference>
<feature type="domain" description="Multidrug export protein EmrA/FarA alpha-helical hairpin" evidence="11">
    <location>
        <begin position="99"/>
        <end position="218"/>
    </location>
</feature>
<keyword evidence="8 10" id="KW-0472">Membrane</keyword>
<sequence length="405" mass="43841">MSNPTDKETSATEASTGSRRSRRKLLLGALALAVLGVASTSFAYYELYGRHFEDTEDAYVDGNQVQIAAGIAGTVTRINVDDGDYVEQGQTLVQLDPSDTEVALEEAQADLAATVRRVRGLYADVSHYRAQVSTRELDVKQARDDYQRRVELGRSGAVAREEVTHARDTLESAENALTSAKQQLNSTLALVEGTTLDSHPEVKAAAATLRKAYINHARATIQAPVSGYVAKRSVHPGAHIASGEPLMAVIPLDQVWIDANFKETQLGQMRIGQPVEVHADLYGDDVTYHGQIESLGMGTGSAFSLLPAQNASGNWIKIVQRVPVRIQLDPQELQSHPLRIGLSTQVSVDLHQQQGDTLPQQPHKEARYSTDIYDSLLADADALVHQVIAANAAGDIHASIAKVEP</sequence>
<dbReference type="GO" id="GO:0015721">
    <property type="term" value="P:bile acid and bile salt transport"/>
    <property type="evidence" value="ECO:0007669"/>
    <property type="project" value="UniProtKB-ARBA"/>
</dbReference>
<keyword evidence="4" id="KW-1003">Cell membrane</keyword>
<reference evidence="13 14" key="1">
    <citation type="submission" date="2019-03" db="EMBL/GenBank/DDBJ databases">
        <title>Genomic Encyclopedia of Archaeal and Bacterial Type Strains, Phase II (KMG-II): from individual species to whole genera.</title>
        <authorList>
            <person name="Goeker M."/>
        </authorList>
    </citation>
    <scope>NUCLEOTIDE SEQUENCE [LARGE SCALE GENOMIC DNA]</scope>
    <source>
        <strain evidence="13 14">DSM 27697</strain>
    </source>
</reference>
<keyword evidence="5" id="KW-0997">Cell inner membrane</keyword>
<evidence type="ECO:0000256" key="8">
    <source>
        <dbReference type="ARBA" id="ARBA00023136"/>
    </source>
</evidence>
<dbReference type="PANTHER" id="PTHR30386">
    <property type="entry name" value="MEMBRANE FUSION SUBUNIT OF EMRAB-TOLC MULTIDRUG EFFLUX PUMP"/>
    <property type="match status" value="1"/>
</dbReference>